<keyword evidence="2 4" id="KW-0472">Membrane</keyword>
<dbReference type="InterPro" id="IPR036737">
    <property type="entry name" value="OmpA-like_sf"/>
</dbReference>
<accession>A0A843YJQ9</accession>
<name>A0A843YJQ9_9RHOB</name>
<dbReference type="CDD" id="cd07185">
    <property type="entry name" value="OmpA_C-like"/>
    <property type="match status" value="1"/>
</dbReference>
<dbReference type="EMBL" id="WIBF01000008">
    <property type="protein sequence ID" value="MQQ09409.1"/>
    <property type="molecule type" value="Genomic_DNA"/>
</dbReference>
<dbReference type="PROSITE" id="PS51257">
    <property type="entry name" value="PROKAR_LIPOPROTEIN"/>
    <property type="match status" value="1"/>
</dbReference>
<gene>
    <name evidence="6" type="ORF">GFB49_13155</name>
</gene>
<comment type="subcellular location">
    <subcellularLocation>
        <location evidence="1">Cell outer membrane</location>
    </subcellularLocation>
</comment>
<reference evidence="6 7" key="1">
    <citation type="submission" date="2019-10" db="EMBL/GenBank/DDBJ databases">
        <title>Epibacterium sp. nov., isolated from seawater.</title>
        <authorList>
            <person name="Zhang X."/>
            <person name="Li N."/>
        </authorList>
    </citation>
    <scope>NUCLEOTIDE SEQUENCE [LARGE SCALE GENOMIC DNA]</scope>
    <source>
        <strain evidence="6 7">SM1979</strain>
    </source>
</reference>
<dbReference type="InterPro" id="IPR050330">
    <property type="entry name" value="Bact_OuterMem_StrucFunc"/>
</dbReference>
<dbReference type="PANTHER" id="PTHR30329">
    <property type="entry name" value="STATOR ELEMENT OF FLAGELLAR MOTOR COMPLEX"/>
    <property type="match status" value="1"/>
</dbReference>
<keyword evidence="3" id="KW-0998">Cell outer membrane</keyword>
<evidence type="ECO:0000256" key="3">
    <source>
        <dbReference type="ARBA" id="ARBA00023237"/>
    </source>
</evidence>
<proteinExistence type="predicted"/>
<evidence type="ECO:0000256" key="2">
    <source>
        <dbReference type="ARBA" id="ARBA00023136"/>
    </source>
</evidence>
<evidence type="ECO:0000256" key="1">
    <source>
        <dbReference type="ARBA" id="ARBA00004442"/>
    </source>
</evidence>
<dbReference type="PANTHER" id="PTHR30329:SF21">
    <property type="entry name" value="LIPOPROTEIN YIAD-RELATED"/>
    <property type="match status" value="1"/>
</dbReference>
<evidence type="ECO:0000259" key="5">
    <source>
        <dbReference type="PROSITE" id="PS51123"/>
    </source>
</evidence>
<dbReference type="Gene3D" id="3.30.1330.60">
    <property type="entry name" value="OmpA-like domain"/>
    <property type="match status" value="1"/>
</dbReference>
<dbReference type="PROSITE" id="PS51123">
    <property type="entry name" value="OMPA_2"/>
    <property type="match status" value="1"/>
</dbReference>
<dbReference type="AlphaFoldDB" id="A0A843YJQ9"/>
<dbReference type="SMR" id="A0A843YJQ9"/>
<dbReference type="InterPro" id="IPR006664">
    <property type="entry name" value="OMP_bac"/>
</dbReference>
<keyword evidence="7" id="KW-1185">Reference proteome</keyword>
<dbReference type="GO" id="GO:0009279">
    <property type="term" value="C:cell outer membrane"/>
    <property type="evidence" value="ECO:0007669"/>
    <property type="project" value="UniProtKB-SubCell"/>
</dbReference>
<dbReference type="Pfam" id="PF00691">
    <property type="entry name" value="OmpA"/>
    <property type="match status" value="1"/>
</dbReference>
<evidence type="ECO:0000313" key="6">
    <source>
        <dbReference type="EMBL" id="MQQ09409.1"/>
    </source>
</evidence>
<evidence type="ECO:0000313" key="7">
    <source>
        <dbReference type="Proteomes" id="UP000444174"/>
    </source>
</evidence>
<comment type="caution">
    <text evidence="6">The sequence shown here is derived from an EMBL/GenBank/DDBJ whole genome shotgun (WGS) entry which is preliminary data.</text>
</comment>
<evidence type="ECO:0000256" key="4">
    <source>
        <dbReference type="PROSITE-ProRule" id="PRU00473"/>
    </source>
</evidence>
<sequence length="209" mass="23466">MFKHTILLVLLVAVTGCAREVGSNRKSRENFGVASANNTAVHRGERDYVVALGKRFAKEVPTTINFAFNSARLDGQARAILDRQADWINQFPEVRFTVYGHTDAVGSNGYNRALGQRRANATVRYLVSKGIDRRRLQAVVSFGETRPVIDTPDRERRNRRTVTEVSGFLKRHQTLDGRYAAIIDRDYVESAVAQTTLTQAPEQQTITDN</sequence>
<dbReference type="RefSeq" id="WP_153216357.1">
    <property type="nucleotide sequence ID" value="NZ_WIBF01000008.1"/>
</dbReference>
<protein>
    <submittedName>
        <fullName evidence="6">OmpA family protein</fullName>
    </submittedName>
</protein>
<feature type="domain" description="OmpA-like" evidence="5">
    <location>
        <begin position="53"/>
        <end position="169"/>
    </location>
</feature>
<organism evidence="6 7">
    <name type="scientific">Tritonibacter litoralis</name>
    <dbReference type="NCBI Taxonomy" id="2662264"/>
    <lineage>
        <taxon>Bacteria</taxon>
        <taxon>Pseudomonadati</taxon>
        <taxon>Pseudomonadota</taxon>
        <taxon>Alphaproteobacteria</taxon>
        <taxon>Rhodobacterales</taxon>
        <taxon>Paracoccaceae</taxon>
        <taxon>Tritonibacter</taxon>
    </lineage>
</organism>
<dbReference type="PRINTS" id="PR01021">
    <property type="entry name" value="OMPADOMAIN"/>
</dbReference>
<dbReference type="InterPro" id="IPR006665">
    <property type="entry name" value="OmpA-like"/>
</dbReference>
<dbReference type="Proteomes" id="UP000444174">
    <property type="component" value="Unassembled WGS sequence"/>
</dbReference>
<dbReference type="SUPFAM" id="SSF103088">
    <property type="entry name" value="OmpA-like"/>
    <property type="match status" value="1"/>
</dbReference>